<dbReference type="InterPro" id="IPR042267">
    <property type="entry name" value="VTC_sf"/>
</dbReference>
<dbReference type="CDD" id="cd07750">
    <property type="entry name" value="PolyPPase_VTC_like"/>
    <property type="match status" value="1"/>
</dbReference>
<name>A0AB36THB3_ACETH</name>
<dbReference type="InterPro" id="IPR018966">
    <property type="entry name" value="VTC_domain"/>
</dbReference>
<dbReference type="RefSeq" id="WP_003512368.1">
    <property type="nucleotide sequence ID" value="NZ_CP013828.1"/>
</dbReference>
<comment type="caution">
    <text evidence="2">The sequence shown here is derived from an EMBL/GenBank/DDBJ whole genome shotgun (WGS) entry which is preliminary data.</text>
</comment>
<gene>
    <name evidence="2" type="ORF">M972_112079</name>
</gene>
<dbReference type="Pfam" id="PF09359">
    <property type="entry name" value="VTC"/>
    <property type="match status" value="1"/>
</dbReference>
<dbReference type="InterPro" id="IPR033469">
    <property type="entry name" value="CYTH-like_dom_sf"/>
</dbReference>
<dbReference type="SUPFAM" id="SSF55154">
    <property type="entry name" value="CYTH-like phosphatases"/>
    <property type="match status" value="1"/>
</dbReference>
<dbReference type="Gene3D" id="3.20.100.30">
    <property type="entry name" value="VTC, catalytic tunnel domain"/>
    <property type="match status" value="1"/>
</dbReference>
<evidence type="ECO:0000313" key="3">
    <source>
        <dbReference type="Proteomes" id="UP000223596"/>
    </source>
</evidence>
<sequence length="260" mass="30982">MEKLAIEVFNRYEKKYLMDNDTYEKIKDILAEYMELDEYNKVNNTYYTICNIYYDTQDNQLIRHSVSKPRYKEKLRLRSYGVPSLDAKVYLEIKKKVNGLVNKRRTKLTLREAYEFAATGIKPKYQSYMNKQVLNEIEYILSVYDLEPKLYLAYDRIAYFGINNRDLRITFDTNIRSRRTDLRLELGDYGEPLLDEGVWLMEVKAEKSIPVWLSRMLSENGLFKTSFSKYGTEYKKMILNNIAKENDNDCSTEYLMSRLA</sequence>
<accession>A0AB36THB3</accession>
<evidence type="ECO:0000313" key="2">
    <source>
        <dbReference type="EMBL" id="PFH03277.1"/>
    </source>
</evidence>
<proteinExistence type="predicted"/>
<dbReference type="EMBL" id="PDBW01000001">
    <property type="protein sequence ID" value="PFH03277.1"/>
    <property type="molecule type" value="Genomic_DNA"/>
</dbReference>
<reference evidence="2 3" key="1">
    <citation type="submission" date="2017-09" db="EMBL/GenBank/DDBJ databases">
        <title>Evaluation of Pacific Biosciences Sequencing Technology to Finishing C. thermocellum Genome Sequences.</title>
        <authorList>
            <person name="Brown S."/>
        </authorList>
    </citation>
    <scope>NUCLEOTIDE SEQUENCE [LARGE SCALE GENOMIC DNA]</scope>
    <source>
        <strain evidence="2 3">AD2</strain>
    </source>
</reference>
<dbReference type="GO" id="GO:0006799">
    <property type="term" value="P:polyphosphate biosynthetic process"/>
    <property type="evidence" value="ECO:0007669"/>
    <property type="project" value="UniProtKB-ARBA"/>
</dbReference>
<organism evidence="2 3">
    <name type="scientific">Acetivibrio thermocellus AD2</name>
    <dbReference type="NCBI Taxonomy" id="1138384"/>
    <lineage>
        <taxon>Bacteria</taxon>
        <taxon>Bacillati</taxon>
        <taxon>Bacillota</taxon>
        <taxon>Clostridia</taxon>
        <taxon>Eubacteriales</taxon>
        <taxon>Oscillospiraceae</taxon>
        <taxon>Acetivibrio</taxon>
    </lineage>
</organism>
<feature type="domain" description="VTC" evidence="1">
    <location>
        <begin position="10"/>
        <end position="237"/>
    </location>
</feature>
<dbReference type="AlphaFoldDB" id="A0AB36THB3"/>
<dbReference type="Proteomes" id="UP000223596">
    <property type="component" value="Unassembled WGS sequence"/>
</dbReference>
<evidence type="ECO:0000259" key="1">
    <source>
        <dbReference type="Pfam" id="PF09359"/>
    </source>
</evidence>
<protein>
    <submittedName>
        <fullName evidence="2">VTC domain-containing protein</fullName>
    </submittedName>
</protein>